<dbReference type="InterPro" id="IPR052026">
    <property type="entry name" value="ExeA_AAA_ATPase_DNA-bind"/>
</dbReference>
<dbReference type="Proteomes" id="UP000295367">
    <property type="component" value="Unassembled WGS sequence"/>
</dbReference>
<proteinExistence type="predicted"/>
<evidence type="ECO:0000313" key="3">
    <source>
        <dbReference type="Proteomes" id="UP000295367"/>
    </source>
</evidence>
<dbReference type="PANTHER" id="PTHR35894:SF1">
    <property type="entry name" value="PHOSPHORIBULOKINASE _ URIDINE KINASE FAMILY"/>
    <property type="match status" value="1"/>
</dbReference>
<dbReference type="SMART" id="SM00382">
    <property type="entry name" value="AAA"/>
    <property type="match status" value="1"/>
</dbReference>
<dbReference type="InterPro" id="IPR049945">
    <property type="entry name" value="AAA_22"/>
</dbReference>
<evidence type="ECO:0000259" key="1">
    <source>
        <dbReference type="SMART" id="SM00382"/>
    </source>
</evidence>
<dbReference type="PANTHER" id="PTHR35894">
    <property type="entry name" value="GENERAL SECRETION PATHWAY PROTEIN A-RELATED"/>
    <property type="match status" value="1"/>
</dbReference>
<protein>
    <submittedName>
        <fullName evidence="2">Type II secretory pathway predicted ATPase ExeA</fullName>
    </submittedName>
</protein>
<dbReference type="EMBL" id="SMCO01000015">
    <property type="protein sequence ID" value="TCV83422.1"/>
    <property type="molecule type" value="Genomic_DNA"/>
</dbReference>
<sequence>MYEEFYGFREKPFSIIPDPSFLYFSPKHRMAFDLLEYGLMNQAGFNVITGEIGTGKTTLIRHLLSQMGSDLNVGLISNTHRSFGELLQWILFAFNLDYKGKEKVEMFHTFLDFLVLQYSQNKRTVLIVDEAQNMPAETLEELRMLSNVNADKDQVLQVILVGQAGLRDTLRRPELEQFAQRIAVDYHLEPLDEEETKTYIHHRISIAGGGDPDVFDDAACEAVFQHSHGVPRLINLLCDTALVYGFAEQKKQVGAQMVHDVAGDKLKGGIFPSQEKKNCSFLLANLDQEIITALEGRLTAEDAEDHVNGNGAKLSSAITSSEIELANYLKSSHFKKVDVDVIKYLKTVHNDLYIRLKSAVHSCKKNKNTNNN</sequence>
<keyword evidence="3" id="KW-1185">Reference proteome</keyword>
<comment type="caution">
    <text evidence="2">The sequence shown here is derived from an EMBL/GenBank/DDBJ whole genome shotgun (WGS) entry which is preliminary data.</text>
</comment>
<name>A0A4R3XWL5_9PROT</name>
<dbReference type="GO" id="GO:0016887">
    <property type="term" value="F:ATP hydrolysis activity"/>
    <property type="evidence" value="ECO:0007669"/>
    <property type="project" value="InterPro"/>
</dbReference>
<reference evidence="2 3" key="1">
    <citation type="submission" date="2019-03" db="EMBL/GenBank/DDBJ databases">
        <title>Genomic Encyclopedia of Type Strains, Phase IV (KMG-IV): sequencing the most valuable type-strain genomes for metagenomic binning, comparative biology and taxonomic classification.</title>
        <authorList>
            <person name="Goeker M."/>
        </authorList>
    </citation>
    <scope>NUCLEOTIDE SEQUENCE [LARGE SCALE GENOMIC DNA]</scope>
    <source>
        <strain evidence="2 3">DSM 100309</strain>
    </source>
</reference>
<organism evidence="2 3">
    <name type="scientific">Sulfurirhabdus autotrophica</name>
    <dbReference type="NCBI Taxonomy" id="1706046"/>
    <lineage>
        <taxon>Bacteria</taxon>
        <taxon>Pseudomonadati</taxon>
        <taxon>Pseudomonadota</taxon>
        <taxon>Betaproteobacteria</taxon>
        <taxon>Nitrosomonadales</taxon>
        <taxon>Sulfuricellaceae</taxon>
        <taxon>Sulfurirhabdus</taxon>
    </lineage>
</organism>
<dbReference type="CDD" id="cd00009">
    <property type="entry name" value="AAA"/>
    <property type="match status" value="1"/>
</dbReference>
<dbReference type="Pfam" id="PF13401">
    <property type="entry name" value="AAA_22"/>
    <property type="match status" value="1"/>
</dbReference>
<dbReference type="InterPro" id="IPR003593">
    <property type="entry name" value="AAA+_ATPase"/>
</dbReference>
<dbReference type="SUPFAM" id="SSF52540">
    <property type="entry name" value="P-loop containing nucleoside triphosphate hydrolases"/>
    <property type="match status" value="1"/>
</dbReference>
<feature type="domain" description="AAA+ ATPase" evidence="1">
    <location>
        <begin position="42"/>
        <end position="194"/>
    </location>
</feature>
<evidence type="ECO:0000313" key="2">
    <source>
        <dbReference type="EMBL" id="TCV83422.1"/>
    </source>
</evidence>
<gene>
    <name evidence="2" type="ORF">EDC63_11547</name>
</gene>
<accession>A0A4R3XWL5</accession>
<dbReference type="AlphaFoldDB" id="A0A4R3XWL5"/>
<dbReference type="Gene3D" id="3.40.50.300">
    <property type="entry name" value="P-loop containing nucleotide triphosphate hydrolases"/>
    <property type="match status" value="1"/>
</dbReference>
<dbReference type="InterPro" id="IPR027417">
    <property type="entry name" value="P-loop_NTPase"/>
</dbReference>